<name>A0ABT1PD03_9ACTN</name>
<evidence type="ECO:0000313" key="3">
    <source>
        <dbReference type="Proteomes" id="UP001206206"/>
    </source>
</evidence>
<evidence type="ECO:0000259" key="1">
    <source>
        <dbReference type="Pfam" id="PF03235"/>
    </source>
</evidence>
<gene>
    <name evidence="2" type="ORF">NON19_14670</name>
</gene>
<comment type="caution">
    <text evidence="2">The sequence shown here is derived from an EMBL/GenBank/DDBJ whole genome shotgun (WGS) entry which is preliminary data.</text>
</comment>
<dbReference type="EMBL" id="JANFNH010000013">
    <property type="protein sequence ID" value="MCQ4043240.1"/>
    <property type="molecule type" value="Genomic_DNA"/>
</dbReference>
<evidence type="ECO:0000313" key="2">
    <source>
        <dbReference type="EMBL" id="MCQ4043240.1"/>
    </source>
</evidence>
<proteinExistence type="predicted"/>
<dbReference type="PANTHER" id="PTHR37292">
    <property type="entry name" value="VNG6097C"/>
    <property type="match status" value="1"/>
</dbReference>
<feature type="domain" description="GmrSD restriction endonucleases N-terminal" evidence="1">
    <location>
        <begin position="9"/>
        <end position="249"/>
    </location>
</feature>
<keyword evidence="3" id="KW-1185">Reference proteome</keyword>
<reference evidence="2 3" key="1">
    <citation type="submission" date="2022-06" db="EMBL/GenBank/DDBJ databases">
        <title>Draft genome sequence of type strain Streptomyces rubrisoli DSM 42083.</title>
        <authorList>
            <person name="Duangmal K."/>
            <person name="Klaysubun C."/>
        </authorList>
    </citation>
    <scope>NUCLEOTIDE SEQUENCE [LARGE SCALE GENOMIC DNA]</scope>
    <source>
        <strain evidence="2 3">DSM 42083</strain>
    </source>
</reference>
<accession>A0ABT1PD03</accession>
<protein>
    <submittedName>
        <fullName evidence="2">DUF262 domain-containing protein</fullName>
    </submittedName>
</protein>
<dbReference type="Pfam" id="PF03235">
    <property type="entry name" value="GmrSD_N"/>
    <property type="match status" value="1"/>
</dbReference>
<dbReference type="InterPro" id="IPR004919">
    <property type="entry name" value="GmrSD_N"/>
</dbReference>
<dbReference type="Proteomes" id="UP001206206">
    <property type="component" value="Unassembled WGS sequence"/>
</dbReference>
<dbReference type="RefSeq" id="WP_255928150.1">
    <property type="nucleotide sequence ID" value="NZ_JANFNH010000013.1"/>
</dbReference>
<sequence length="593" mass="67337">MALDSPKLQEVLEDIQSGELQLPDFQRDWVWDDERIRALVGTVTLDYPLGVVMTLQTGGHSPFRARTLTGAEAAGAVNPSLLLLDGQQRLTSLFQALHSDQPVRTKDARNKPLECWYYVDIAKAVGTPADRDDAIVSVPEDKVLSISRKERLDLSSTELECRAGYFPLHFVFDIQRVNVWQRAFVMADDANWDLWSKFEEHVLKHVRSFLIPMIKLSSTTTLDAVCSVFERVNTGGVPLNVFELLTASYAGDRQYEREHNDYYRLPDEWRDIKKSLAAAYPVFDGDGLSSSDFLQAVTLVLTWERKQEVRGAAVSCKRRDLLKLPLADFRRLAPRVAEAFEWVGDFLQRQCIVRSGDVPYRTQLVPLAAVRAIIGDRIDEDSAAGEKINRWYWCGVLGEMYGGSTESRFTRDVEQLIGWLRGEPYVPDTITEAVFVSDRLDSLTTRNSAAYKGIYALLAKQGAVDWYYNEAPLNPALLLQYAVSVRQVFPKEWFTRQGIKDQRANSIVNKTPLSYRAGRIMTGPPGVYLKSLVAESGMRPEWFDDIVATHLMDPVALHEDDFERFYADRSRQLLELVNNAMGKRTVFRDASDR</sequence>
<organism evidence="2 3">
    <name type="scientific">Streptantibioticus rubrisoli</name>
    <dbReference type="NCBI Taxonomy" id="1387313"/>
    <lineage>
        <taxon>Bacteria</taxon>
        <taxon>Bacillati</taxon>
        <taxon>Actinomycetota</taxon>
        <taxon>Actinomycetes</taxon>
        <taxon>Kitasatosporales</taxon>
        <taxon>Streptomycetaceae</taxon>
        <taxon>Streptantibioticus</taxon>
    </lineage>
</organism>
<dbReference type="PANTHER" id="PTHR37292:SF2">
    <property type="entry name" value="DUF262 DOMAIN-CONTAINING PROTEIN"/>
    <property type="match status" value="1"/>
</dbReference>